<dbReference type="PANTHER" id="PTHR48426:SF1">
    <property type="entry name" value="CHROMATIN TARGET OF PRMT1 PROTEIN"/>
    <property type="match status" value="1"/>
</dbReference>
<reference evidence="1" key="2">
    <citation type="submission" date="2020-05" db="UniProtKB">
        <authorList>
            <consortium name="Ensembl"/>
        </authorList>
    </citation>
    <scope>IDENTIFICATION</scope>
</reference>
<sequence length="69" mass="7979">MELFAGPPMTQILIKLSLNAHFANMCKNKNLMPVNIEAKKQQQQHLAKARDRRFIQAEERPSIKGTLKY</sequence>
<dbReference type="Ensembl" id="ENSXETT00000089154">
    <property type="protein sequence ID" value="ENSXETP00000077335"/>
    <property type="gene ID" value="ENSXETG00000038464"/>
</dbReference>
<name>A0A6I8R5X4_XENTR</name>
<dbReference type="Bgee" id="ENSXETG00000038464">
    <property type="expression patterns" value="Expressed in mesonephros and 1 other cell type or tissue"/>
</dbReference>
<dbReference type="InParanoid" id="A0A6I8R5X4"/>
<dbReference type="InterPro" id="IPR052656">
    <property type="entry name" value="CTOP_PRMT1"/>
</dbReference>
<evidence type="ECO:0000313" key="1">
    <source>
        <dbReference type="Ensembl" id="ENSXETP00000077335"/>
    </source>
</evidence>
<protein>
    <submittedName>
        <fullName evidence="1">Uncharacterized protein</fullName>
    </submittedName>
</protein>
<accession>A0A6I8R5X4</accession>
<dbReference type="PANTHER" id="PTHR48426">
    <property type="entry name" value="CHROMATIN TARGET OF PRMT1 PROTEIN"/>
    <property type="match status" value="1"/>
</dbReference>
<proteinExistence type="predicted"/>
<dbReference type="AlphaFoldDB" id="A0A6I8R5X4"/>
<reference evidence="1" key="1">
    <citation type="journal article" date="2010" name="Science">
        <title>The genome of the Western clawed frog Xenopus tropicalis.</title>
        <authorList>
            <person name="Hellsten U."/>
            <person name="Harland R.M."/>
            <person name="Gilchrist M.J."/>
            <person name="Hendrix D."/>
            <person name="Jurka J."/>
            <person name="Kapitonov V."/>
            <person name="Ovcharenko I."/>
            <person name="Putnam N.H."/>
            <person name="Shu S."/>
            <person name="Taher L."/>
            <person name="Blitz I.L."/>
            <person name="Blumberg B."/>
            <person name="Dichmann D.S."/>
            <person name="Dubchak I."/>
            <person name="Amaya E."/>
            <person name="Detter J.C."/>
            <person name="Fletcher R."/>
            <person name="Gerhard D.S."/>
            <person name="Goodstein D."/>
            <person name="Graves T."/>
            <person name="Grigoriev I.V."/>
            <person name="Grimwood J."/>
            <person name="Kawashima T."/>
            <person name="Lindquist E."/>
            <person name="Lucas S.M."/>
            <person name="Mead P.E."/>
            <person name="Mitros T."/>
            <person name="Ogino H."/>
            <person name="Ohta Y."/>
            <person name="Poliakov A.V."/>
            <person name="Pollet N."/>
            <person name="Robert J."/>
            <person name="Salamov A."/>
            <person name="Sater A.K."/>
            <person name="Schmutz J."/>
            <person name="Terry A."/>
            <person name="Vize P.D."/>
            <person name="Warren W.C."/>
            <person name="Wells D."/>
            <person name="Wills A."/>
            <person name="Wilson R.K."/>
            <person name="Zimmerman L.B."/>
            <person name="Zorn A.M."/>
            <person name="Grainger R."/>
            <person name="Grammer T."/>
            <person name="Khokha M.K."/>
            <person name="Richardson P.M."/>
            <person name="Rokhsar D.S."/>
        </authorList>
    </citation>
    <scope>NUCLEOTIDE SEQUENCE [LARGE SCALE GENOMIC DNA]</scope>
    <source>
        <strain evidence="1">Nigerian</strain>
    </source>
</reference>
<organism evidence="1">
    <name type="scientific">Xenopus tropicalis</name>
    <name type="common">Western clawed frog</name>
    <name type="synonym">Silurana tropicalis</name>
    <dbReference type="NCBI Taxonomy" id="8364"/>
    <lineage>
        <taxon>Eukaryota</taxon>
        <taxon>Metazoa</taxon>
        <taxon>Chordata</taxon>
        <taxon>Craniata</taxon>
        <taxon>Vertebrata</taxon>
        <taxon>Euteleostomi</taxon>
        <taxon>Amphibia</taxon>
        <taxon>Batrachia</taxon>
        <taxon>Anura</taxon>
        <taxon>Pipoidea</taxon>
        <taxon>Pipidae</taxon>
        <taxon>Xenopodinae</taxon>
        <taxon>Xenopus</taxon>
        <taxon>Silurana</taxon>
    </lineage>
</organism>